<evidence type="ECO:0000313" key="8">
    <source>
        <dbReference type="EMBL" id="OTZ67299.1"/>
    </source>
</evidence>
<dbReference type="PANTHER" id="PTHR30429:SF1">
    <property type="entry name" value="D-METHIONINE-BINDING LIPOPROTEIN METQ-RELATED"/>
    <property type="match status" value="1"/>
</dbReference>
<dbReference type="Pfam" id="PF03180">
    <property type="entry name" value="Lipoprotein_9"/>
    <property type="match status" value="1"/>
</dbReference>
<keyword evidence="3" id="KW-0472">Membrane</keyword>
<evidence type="ECO:0000256" key="3">
    <source>
        <dbReference type="ARBA" id="ARBA00023136"/>
    </source>
</evidence>
<dbReference type="PIRSF" id="PIRSF002854">
    <property type="entry name" value="MetQ"/>
    <property type="match status" value="1"/>
</dbReference>
<evidence type="ECO:0000256" key="4">
    <source>
        <dbReference type="ARBA" id="ARBA00023139"/>
    </source>
</evidence>
<feature type="lipid moiety-binding region" description="S-diacylglycerol cysteine" evidence="7">
    <location>
        <position position="19"/>
    </location>
</feature>
<accession>A0A9X6JJ17</accession>
<dbReference type="RefSeq" id="WP_086392632.1">
    <property type="nucleotide sequence ID" value="NZ_NFEH01000123.1"/>
</dbReference>
<evidence type="ECO:0000313" key="9">
    <source>
        <dbReference type="Proteomes" id="UP000195087"/>
    </source>
</evidence>
<gene>
    <name evidence="8" type="ORF">BK769_30480</name>
</gene>
<dbReference type="GO" id="GO:0016020">
    <property type="term" value="C:membrane"/>
    <property type="evidence" value="ECO:0007669"/>
    <property type="project" value="UniProtKB-SubCell"/>
</dbReference>
<evidence type="ECO:0000256" key="5">
    <source>
        <dbReference type="ARBA" id="ARBA00023288"/>
    </source>
</evidence>
<protein>
    <recommendedName>
        <fullName evidence="6">Lipoprotein</fullName>
    </recommendedName>
</protein>
<dbReference type="InterPro" id="IPR004872">
    <property type="entry name" value="Lipoprotein_NlpA"/>
</dbReference>
<comment type="caution">
    <text evidence="8">The sequence shown here is derived from an EMBL/GenBank/DDBJ whole genome shotgun (WGS) entry which is preliminary data.</text>
</comment>
<dbReference type="PROSITE" id="PS51257">
    <property type="entry name" value="PROKAR_LIPOPROTEIN"/>
    <property type="match status" value="1"/>
</dbReference>
<dbReference type="Gene3D" id="3.40.190.10">
    <property type="entry name" value="Periplasmic binding protein-like II"/>
    <property type="match status" value="2"/>
</dbReference>
<organism evidence="8 9">
    <name type="scientific">Bacillus thuringiensis serovar kumamotoensis</name>
    <dbReference type="NCBI Taxonomy" id="132267"/>
    <lineage>
        <taxon>Bacteria</taxon>
        <taxon>Bacillati</taxon>
        <taxon>Bacillota</taxon>
        <taxon>Bacilli</taxon>
        <taxon>Bacillales</taxon>
        <taxon>Bacillaceae</taxon>
        <taxon>Bacillus</taxon>
        <taxon>Bacillus cereus group</taxon>
    </lineage>
</organism>
<keyword evidence="5 6" id="KW-0449">Lipoprotein</keyword>
<dbReference type="SUPFAM" id="SSF53850">
    <property type="entry name" value="Periplasmic binding protein-like II"/>
    <property type="match status" value="1"/>
</dbReference>
<dbReference type="PANTHER" id="PTHR30429">
    <property type="entry name" value="D-METHIONINE-BINDING LIPOPROTEIN METQ"/>
    <property type="match status" value="1"/>
</dbReference>
<dbReference type="Proteomes" id="UP000195087">
    <property type="component" value="Unassembled WGS sequence"/>
</dbReference>
<keyword evidence="4" id="KW-0564">Palmitate</keyword>
<keyword evidence="2" id="KW-0732">Signal</keyword>
<evidence type="ECO:0000256" key="6">
    <source>
        <dbReference type="PIRNR" id="PIRNR002854"/>
    </source>
</evidence>
<dbReference type="EMBL" id="NFEH01000123">
    <property type="protein sequence ID" value="OTZ67299.1"/>
    <property type="molecule type" value="Genomic_DNA"/>
</dbReference>
<comment type="similarity">
    <text evidence="6">Belongs to the nlpA lipoprotein family.</text>
</comment>
<dbReference type="AlphaFoldDB" id="A0A9X6JJ17"/>
<evidence type="ECO:0000256" key="7">
    <source>
        <dbReference type="PIRSR" id="PIRSR002854-1"/>
    </source>
</evidence>
<comment type="subcellular location">
    <subcellularLocation>
        <location evidence="1">Membrane</location>
        <topology evidence="1">Lipid-anchor</topology>
    </subcellularLocation>
</comment>
<sequence>MKKVLLSIVSGAVLLLGACSVSSDKEVKALDEKKITVGVTGGPHEQIFEKVKEVAAKDGLEIDIKVFNDYVAPNVSLDEKSLDVNSYQTKSYLDVFKAERNMKLAEVFSTVTFPMGVYSKDIKDIKDVKDLKEGDAIAVPNDPTNELRALKLFEKAGVLKVDPKATEKATAKDVIENPKKLKIVELEASQLPTQLSEVKAAAINTNFALGAKLSPAKDSIFREGKDSPYVNWVVVRTENKDDAVVNKLKKAYQSKEVKEFIEKKFDGSVLPSW</sequence>
<evidence type="ECO:0000256" key="2">
    <source>
        <dbReference type="ARBA" id="ARBA00022729"/>
    </source>
</evidence>
<name>A0A9X6JJ17_BACUK</name>
<evidence type="ECO:0000256" key="1">
    <source>
        <dbReference type="ARBA" id="ARBA00004635"/>
    </source>
</evidence>
<proteinExistence type="inferred from homology"/>
<reference evidence="8 9" key="1">
    <citation type="submission" date="2016-10" db="EMBL/GenBank/DDBJ databases">
        <title>Comparative genomics of Bacillus thuringiensis reveals a path to pathogens against multiple invertebrate hosts.</title>
        <authorList>
            <person name="Zheng J."/>
            <person name="Gao Q."/>
            <person name="Liu H."/>
            <person name="Peng D."/>
            <person name="Ruan L."/>
            <person name="Sun M."/>
        </authorList>
    </citation>
    <scope>NUCLEOTIDE SEQUENCE [LARGE SCALE GENOMIC DNA]</scope>
    <source>
        <strain evidence="8">BGSC 4W1</strain>
    </source>
</reference>